<dbReference type="RefSeq" id="WP_220640523.1">
    <property type="nucleotide sequence ID" value="NZ_CP080429.1"/>
</dbReference>
<feature type="signal peptide" evidence="1">
    <location>
        <begin position="1"/>
        <end position="21"/>
    </location>
</feature>
<dbReference type="Proteomes" id="UP000825381">
    <property type="component" value="Chromosome"/>
</dbReference>
<protein>
    <submittedName>
        <fullName evidence="2">DUF4252 domain-containing protein</fullName>
    </submittedName>
</protein>
<keyword evidence="1" id="KW-0732">Signal</keyword>
<name>A0ABX8V5R5_9FLAO</name>
<gene>
    <name evidence="2" type="ORF">K1I41_11725</name>
</gene>
<proteinExistence type="predicted"/>
<organism evidence="2 3">
    <name type="scientific">Flavobacterium litorale</name>
    <dbReference type="NCBI Taxonomy" id="2856519"/>
    <lineage>
        <taxon>Bacteria</taxon>
        <taxon>Pseudomonadati</taxon>
        <taxon>Bacteroidota</taxon>
        <taxon>Flavobacteriia</taxon>
        <taxon>Flavobacteriales</taxon>
        <taxon>Flavobacteriaceae</taxon>
        <taxon>Flavobacterium</taxon>
    </lineage>
</organism>
<dbReference type="Pfam" id="PF14060">
    <property type="entry name" value="DUF4252"/>
    <property type="match status" value="1"/>
</dbReference>
<keyword evidence="3" id="KW-1185">Reference proteome</keyword>
<evidence type="ECO:0000313" key="3">
    <source>
        <dbReference type="Proteomes" id="UP000825381"/>
    </source>
</evidence>
<evidence type="ECO:0000313" key="2">
    <source>
        <dbReference type="EMBL" id="QYJ68179.1"/>
    </source>
</evidence>
<accession>A0ABX8V5R5</accession>
<dbReference type="InterPro" id="IPR025348">
    <property type="entry name" value="DUF4252"/>
</dbReference>
<feature type="chain" id="PRO_5045423894" evidence="1">
    <location>
        <begin position="22"/>
        <end position="156"/>
    </location>
</feature>
<reference evidence="2 3" key="1">
    <citation type="submission" date="2021-07" db="EMBL/GenBank/DDBJ databases">
        <title>Flavobacterium WSW3-B6 sp.nov, isolated from seaweed.</title>
        <authorList>
            <person name="Muhammad N."/>
            <person name="Ho H."/>
            <person name="Lee Y.-J."/>
            <person name="Nguyen T."/>
            <person name="Ho J."/>
            <person name="Kim S.-G."/>
        </authorList>
    </citation>
    <scope>NUCLEOTIDE SEQUENCE [LARGE SCALE GENOMIC DNA]</scope>
    <source>
        <strain evidence="2 3">WSW3-B6</strain>
    </source>
</reference>
<sequence>MKKFIITALLAAMPFITFAQAAFDKFQDQEGIDGIVLNENVVNILNYIKLSQGSKQVQPYLQNLKDVESLRIFTTSEKKYAKDMKKTVATYLRKHNMEELVTLNSDGTKVKVYMVAGTDPSEINELLVFTENKKDNNTTLISFIGNIDLDQEQKTK</sequence>
<evidence type="ECO:0000256" key="1">
    <source>
        <dbReference type="SAM" id="SignalP"/>
    </source>
</evidence>
<dbReference type="EMBL" id="CP080429">
    <property type="protein sequence ID" value="QYJ68179.1"/>
    <property type="molecule type" value="Genomic_DNA"/>
</dbReference>